<evidence type="ECO:0000313" key="10">
    <source>
        <dbReference type="Proteomes" id="UP000472265"/>
    </source>
</evidence>
<sequence length="162" mass="17920">MAHQTYRLSFLSLLGPLLSALVLNLLLTHSCRGHSQLIGPSRSILAGIGDDIILPCHLKPVMNINAETIEWTRPDLKERFVHVRRPGLDLVNVQNPSYKGRTSLFPHELKQGNISLKLSKVQLSDQGTYVCDIPVLNKNSSIRLVVGKLTHSVTDVDVGNII</sequence>
<dbReference type="GeneTree" id="ENSGT01050000244843"/>
<dbReference type="SUPFAM" id="SSF48726">
    <property type="entry name" value="Immunoglobulin"/>
    <property type="match status" value="1"/>
</dbReference>
<dbReference type="Pfam" id="PF07686">
    <property type="entry name" value="V-set"/>
    <property type="match status" value="1"/>
</dbReference>
<keyword evidence="3" id="KW-0472">Membrane</keyword>
<keyword evidence="2 7" id="KW-0732">Signal</keyword>
<feature type="signal peptide" evidence="7">
    <location>
        <begin position="1"/>
        <end position="33"/>
    </location>
</feature>
<dbReference type="AlphaFoldDB" id="A0A671TLZ1"/>
<dbReference type="PROSITE" id="PS50835">
    <property type="entry name" value="IG_LIKE"/>
    <property type="match status" value="1"/>
</dbReference>
<feature type="domain" description="Ig-like" evidence="8">
    <location>
        <begin position="16"/>
        <end position="143"/>
    </location>
</feature>
<dbReference type="GO" id="GO:1903037">
    <property type="term" value="P:regulation of leukocyte cell-cell adhesion"/>
    <property type="evidence" value="ECO:0007669"/>
    <property type="project" value="UniProtKB-ARBA"/>
</dbReference>
<keyword evidence="10" id="KW-1185">Reference proteome</keyword>
<name>A0A671TLZ1_SPAAU</name>
<evidence type="ECO:0000256" key="6">
    <source>
        <dbReference type="ARBA" id="ARBA00023319"/>
    </source>
</evidence>
<dbReference type="InterPro" id="IPR003599">
    <property type="entry name" value="Ig_sub"/>
</dbReference>
<keyword evidence="6" id="KW-0393">Immunoglobulin domain</keyword>
<proteinExistence type="predicted"/>
<comment type="subcellular location">
    <subcellularLocation>
        <location evidence="1">Membrane</location>
    </subcellularLocation>
</comment>
<evidence type="ECO:0000259" key="8">
    <source>
        <dbReference type="PROSITE" id="PS50835"/>
    </source>
</evidence>
<protein>
    <recommendedName>
        <fullName evidence="8">Ig-like domain-containing protein</fullName>
    </recommendedName>
</protein>
<dbReference type="OMA" id="HMEVLWL"/>
<dbReference type="InterPro" id="IPR013783">
    <property type="entry name" value="Ig-like_fold"/>
</dbReference>
<evidence type="ECO:0000256" key="4">
    <source>
        <dbReference type="ARBA" id="ARBA00023157"/>
    </source>
</evidence>
<dbReference type="PANTHER" id="PTHR24100">
    <property type="entry name" value="BUTYROPHILIN"/>
    <property type="match status" value="1"/>
</dbReference>
<dbReference type="FunFam" id="2.60.40.10:FF:000142">
    <property type="entry name" value="V-set domain-containing T-cell activation inhibitor 1"/>
    <property type="match status" value="1"/>
</dbReference>
<evidence type="ECO:0000256" key="2">
    <source>
        <dbReference type="ARBA" id="ARBA00022729"/>
    </source>
</evidence>
<accession>A0A671TLZ1</accession>
<evidence type="ECO:0000256" key="7">
    <source>
        <dbReference type="SAM" id="SignalP"/>
    </source>
</evidence>
<reference evidence="9" key="2">
    <citation type="submission" date="2025-08" db="UniProtKB">
        <authorList>
            <consortium name="Ensembl"/>
        </authorList>
    </citation>
    <scope>IDENTIFICATION</scope>
</reference>
<evidence type="ECO:0000256" key="3">
    <source>
        <dbReference type="ARBA" id="ARBA00023136"/>
    </source>
</evidence>
<dbReference type="Ensembl" id="ENSSAUT00010003101.1">
    <property type="protein sequence ID" value="ENSSAUP00010002919.1"/>
    <property type="gene ID" value="ENSSAUG00010001472.1"/>
</dbReference>
<evidence type="ECO:0000256" key="1">
    <source>
        <dbReference type="ARBA" id="ARBA00004370"/>
    </source>
</evidence>
<dbReference type="SMART" id="SM00409">
    <property type="entry name" value="IG"/>
    <property type="match status" value="1"/>
</dbReference>
<dbReference type="InterPro" id="IPR050504">
    <property type="entry name" value="IgSF_BTN/MOG"/>
</dbReference>
<organism evidence="9 10">
    <name type="scientific">Sparus aurata</name>
    <name type="common">Gilthead sea bream</name>
    <dbReference type="NCBI Taxonomy" id="8175"/>
    <lineage>
        <taxon>Eukaryota</taxon>
        <taxon>Metazoa</taxon>
        <taxon>Chordata</taxon>
        <taxon>Craniata</taxon>
        <taxon>Vertebrata</taxon>
        <taxon>Euteleostomi</taxon>
        <taxon>Actinopterygii</taxon>
        <taxon>Neopterygii</taxon>
        <taxon>Teleostei</taxon>
        <taxon>Neoteleostei</taxon>
        <taxon>Acanthomorphata</taxon>
        <taxon>Eupercaria</taxon>
        <taxon>Spariformes</taxon>
        <taxon>Sparidae</taxon>
        <taxon>Sparus</taxon>
    </lineage>
</organism>
<evidence type="ECO:0000256" key="5">
    <source>
        <dbReference type="ARBA" id="ARBA00023180"/>
    </source>
</evidence>
<dbReference type="InterPro" id="IPR013106">
    <property type="entry name" value="Ig_V-set"/>
</dbReference>
<dbReference type="GO" id="GO:0050863">
    <property type="term" value="P:regulation of T cell activation"/>
    <property type="evidence" value="ECO:0007669"/>
    <property type="project" value="UniProtKB-ARBA"/>
</dbReference>
<dbReference type="InterPro" id="IPR007110">
    <property type="entry name" value="Ig-like_dom"/>
</dbReference>
<dbReference type="Gene3D" id="2.60.40.10">
    <property type="entry name" value="Immunoglobulins"/>
    <property type="match status" value="1"/>
</dbReference>
<keyword evidence="4" id="KW-1015">Disulfide bond</keyword>
<evidence type="ECO:0000313" key="9">
    <source>
        <dbReference type="Ensembl" id="ENSSAUP00010002919.1"/>
    </source>
</evidence>
<reference evidence="9" key="1">
    <citation type="submission" date="2021-04" db="EMBL/GenBank/DDBJ databases">
        <authorList>
            <consortium name="Wellcome Sanger Institute Data Sharing"/>
        </authorList>
    </citation>
    <scope>NUCLEOTIDE SEQUENCE [LARGE SCALE GENOMIC DNA]</scope>
</reference>
<dbReference type="Proteomes" id="UP000472265">
    <property type="component" value="Chromosome 10"/>
</dbReference>
<dbReference type="InterPro" id="IPR036179">
    <property type="entry name" value="Ig-like_dom_sf"/>
</dbReference>
<feature type="chain" id="PRO_5025634946" description="Ig-like domain-containing protein" evidence="7">
    <location>
        <begin position="34"/>
        <end position="162"/>
    </location>
</feature>
<reference evidence="9" key="3">
    <citation type="submission" date="2025-09" db="UniProtKB">
        <authorList>
            <consortium name="Ensembl"/>
        </authorList>
    </citation>
    <scope>IDENTIFICATION</scope>
</reference>
<dbReference type="InParanoid" id="A0A671TLZ1"/>
<dbReference type="GO" id="GO:0016020">
    <property type="term" value="C:membrane"/>
    <property type="evidence" value="ECO:0007669"/>
    <property type="project" value="UniProtKB-SubCell"/>
</dbReference>
<keyword evidence="5" id="KW-0325">Glycoprotein</keyword>